<dbReference type="InParanoid" id="A0A0D1CWK6"/>
<dbReference type="GO" id="GO:0004725">
    <property type="term" value="F:protein tyrosine phosphatase activity"/>
    <property type="evidence" value="ECO:0000318"/>
    <property type="project" value="GO_Central"/>
</dbReference>
<organism evidence="2 3">
    <name type="scientific">Mycosarcoma maydis</name>
    <name type="common">Corn smut fungus</name>
    <name type="synonym">Ustilago maydis</name>
    <dbReference type="NCBI Taxonomy" id="5270"/>
    <lineage>
        <taxon>Eukaryota</taxon>
        <taxon>Fungi</taxon>
        <taxon>Dikarya</taxon>
        <taxon>Basidiomycota</taxon>
        <taxon>Ustilaginomycotina</taxon>
        <taxon>Ustilaginomycetes</taxon>
        <taxon>Ustilaginales</taxon>
        <taxon>Ustilaginaceae</taxon>
        <taxon>Mycosarcoma</taxon>
    </lineage>
</organism>
<dbReference type="GO" id="GO:0005737">
    <property type="term" value="C:cytoplasm"/>
    <property type="evidence" value="ECO:0000318"/>
    <property type="project" value="GO_Central"/>
</dbReference>
<dbReference type="AlphaFoldDB" id="A0A0D1CWK6"/>
<protein>
    <recommendedName>
        <fullName evidence="1">Rhodanese domain-containing protein</fullName>
    </recommendedName>
</protein>
<feature type="domain" description="Rhodanese" evidence="1">
    <location>
        <begin position="41"/>
        <end position="143"/>
    </location>
</feature>
<accession>A0A0D1CWK6</accession>
<dbReference type="STRING" id="237631.A0A0D1CWK6"/>
<dbReference type="Gene3D" id="3.40.250.10">
    <property type="entry name" value="Rhodanese-like domain"/>
    <property type="match status" value="1"/>
</dbReference>
<dbReference type="PROSITE" id="PS50206">
    <property type="entry name" value="RHODANESE_3"/>
    <property type="match status" value="1"/>
</dbReference>
<dbReference type="VEuPathDB" id="FungiDB:UMAG_12342"/>
<dbReference type="SUPFAM" id="SSF52821">
    <property type="entry name" value="Rhodanese/Cell cycle control phosphatase"/>
    <property type="match status" value="1"/>
</dbReference>
<reference evidence="2 3" key="1">
    <citation type="journal article" date="2006" name="Nature">
        <title>Insights from the genome of the biotrophic fungal plant pathogen Ustilago maydis.</title>
        <authorList>
            <person name="Kamper J."/>
            <person name="Kahmann R."/>
            <person name="Bolker M."/>
            <person name="Ma L.J."/>
            <person name="Brefort T."/>
            <person name="Saville B.J."/>
            <person name="Banuett F."/>
            <person name="Kronstad J.W."/>
            <person name="Gold S.E."/>
            <person name="Muller O."/>
            <person name="Perlin M.H."/>
            <person name="Wosten H.A."/>
            <person name="de Vries R."/>
            <person name="Ruiz-Herrera J."/>
            <person name="Reynaga-Pena C.G."/>
            <person name="Snetselaar K."/>
            <person name="McCann M."/>
            <person name="Perez-Martin J."/>
            <person name="Feldbrugge M."/>
            <person name="Basse C.W."/>
            <person name="Steinberg G."/>
            <person name="Ibeas J.I."/>
            <person name="Holloman W."/>
            <person name="Guzman P."/>
            <person name="Farman M."/>
            <person name="Stajich J.E."/>
            <person name="Sentandreu R."/>
            <person name="Gonzalez-Prieto J.M."/>
            <person name="Kennell J.C."/>
            <person name="Molina L."/>
            <person name="Schirawski J."/>
            <person name="Mendoza-Mendoza A."/>
            <person name="Greilinger D."/>
            <person name="Munch K."/>
            <person name="Rossel N."/>
            <person name="Scherer M."/>
            <person name="Vranes M."/>
            <person name="Ladendorf O."/>
            <person name="Vincon V."/>
            <person name="Fuchs U."/>
            <person name="Sandrock B."/>
            <person name="Meng S."/>
            <person name="Ho E.C."/>
            <person name="Cahill M.J."/>
            <person name="Boyce K.J."/>
            <person name="Klose J."/>
            <person name="Klosterman S.J."/>
            <person name="Deelstra H.J."/>
            <person name="Ortiz-Castellanos L."/>
            <person name="Li W."/>
            <person name="Sanchez-Alonso P."/>
            <person name="Schreier P.H."/>
            <person name="Hauser-Hahn I."/>
            <person name="Vaupel M."/>
            <person name="Koopmann E."/>
            <person name="Friedrich G."/>
            <person name="Voss H."/>
            <person name="Schluter T."/>
            <person name="Margolis J."/>
            <person name="Platt D."/>
            <person name="Swimmer C."/>
            <person name="Gnirke A."/>
            <person name="Chen F."/>
            <person name="Vysotskaia V."/>
            <person name="Mannhaupt G."/>
            <person name="Guldener U."/>
            <person name="Munsterkotter M."/>
            <person name="Haase D."/>
            <person name="Oesterheld M."/>
            <person name="Mewes H.W."/>
            <person name="Mauceli E.W."/>
            <person name="DeCaprio D."/>
            <person name="Wade C.M."/>
            <person name="Butler J."/>
            <person name="Young S."/>
            <person name="Jaffe D.B."/>
            <person name="Calvo S."/>
            <person name="Nusbaum C."/>
            <person name="Galagan J."/>
            <person name="Birren B.W."/>
        </authorList>
    </citation>
    <scope>NUCLEOTIDE SEQUENCE [LARGE SCALE GENOMIC DNA]</scope>
    <source>
        <strain evidence="3">DSM 14603 / FGSC 9021 / UM521</strain>
    </source>
</reference>
<keyword evidence="3" id="KW-1185">Reference proteome</keyword>
<sequence length="167" mass="18261">MTTEEHPINRAEWQKVYGEPTSKPGSISVDQLTAWYANKTPGKDFIVIDVRRSDCEYILPAAINLPAHSIPATLPTLAPMLSTIPKLIFHCNSSKGRGTRAAGWVADALVKIHTQADASETQAQQSIAQQVLILTGGIIAWTEKHGKRPLETRGQLWDGRTLSAIPL</sequence>
<dbReference type="RefSeq" id="XP_011388141.1">
    <property type="nucleotide sequence ID" value="XM_011389839.1"/>
</dbReference>
<dbReference type="Proteomes" id="UP000000561">
    <property type="component" value="Chromosome 3"/>
</dbReference>
<dbReference type="GO" id="GO:0005634">
    <property type="term" value="C:nucleus"/>
    <property type="evidence" value="ECO:0000318"/>
    <property type="project" value="GO_Central"/>
</dbReference>
<proteinExistence type="predicted"/>
<evidence type="ECO:0000313" key="3">
    <source>
        <dbReference type="Proteomes" id="UP000000561"/>
    </source>
</evidence>
<dbReference type="InterPro" id="IPR036873">
    <property type="entry name" value="Rhodanese-like_dom_sf"/>
</dbReference>
<evidence type="ECO:0000313" key="2">
    <source>
        <dbReference type="EMBL" id="KIS70783.1"/>
    </source>
</evidence>
<dbReference type="KEGG" id="uma:UMAG_12342"/>
<dbReference type="InterPro" id="IPR001763">
    <property type="entry name" value="Rhodanese-like_dom"/>
</dbReference>
<gene>
    <name evidence="2" type="ORF">UMAG_12342</name>
</gene>
<name>A0A0D1CWK6_MYCMD</name>
<dbReference type="GeneID" id="23568087"/>
<evidence type="ECO:0000259" key="1">
    <source>
        <dbReference type="PROSITE" id="PS50206"/>
    </source>
</evidence>
<dbReference type="OrthoDB" id="8300214at2759"/>
<dbReference type="EMBL" id="CM003142">
    <property type="protein sequence ID" value="KIS70783.1"/>
    <property type="molecule type" value="Genomic_DNA"/>
</dbReference>